<organism evidence="1 2">
    <name type="scientific">Vitis vinifera</name>
    <name type="common">Grape</name>
    <dbReference type="NCBI Taxonomy" id="29760"/>
    <lineage>
        <taxon>Eukaryota</taxon>
        <taxon>Viridiplantae</taxon>
        <taxon>Streptophyta</taxon>
        <taxon>Embryophyta</taxon>
        <taxon>Tracheophyta</taxon>
        <taxon>Spermatophyta</taxon>
        <taxon>Magnoliopsida</taxon>
        <taxon>eudicotyledons</taxon>
        <taxon>Gunneridae</taxon>
        <taxon>Pentapetalae</taxon>
        <taxon>rosids</taxon>
        <taxon>Vitales</taxon>
        <taxon>Vitaceae</taxon>
        <taxon>Viteae</taxon>
        <taxon>Vitis</taxon>
    </lineage>
</organism>
<name>A0A438EMD1_VITVI</name>
<accession>A0A438EMD1</accession>
<sequence length="111" mass="12204">MLQRVVSDDDTAAAAEAVESMKEVYFLSKSYQGKGLESKTIRKKEEVSESNGLIICQHKQTSGDASRNALLERTRKGCDELLALSELTAFLSESGEEGNKYCLDIPVKARS</sequence>
<protein>
    <submittedName>
        <fullName evidence="1">Uncharacterized protein</fullName>
    </submittedName>
</protein>
<proteinExistence type="predicted"/>
<evidence type="ECO:0000313" key="2">
    <source>
        <dbReference type="Proteomes" id="UP000288805"/>
    </source>
</evidence>
<reference evidence="1 2" key="1">
    <citation type="journal article" date="2018" name="PLoS Genet.">
        <title>Population sequencing reveals clonal diversity and ancestral inbreeding in the grapevine cultivar Chardonnay.</title>
        <authorList>
            <person name="Roach M.J."/>
            <person name="Johnson D.L."/>
            <person name="Bohlmann J."/>
            <person name="van Vuuren H.J."/>
            <person name="Jones S.J."/>
            <person name="Pretorius I.S."/>
            <person name="Schmidt S.A."/>
            <person name="Borneman A.R."/>
        </authorList>
    </citation>
    <scope>NUCLEOTIDE SEQUENCE [LARGE SCALE GENOMIC DNA]</scope>
    <source>
        <strain evidence="2">cv. Chardonnay</strain>
        <tissue evidence="1">Leaf</tissue>
    </source>
</reference>
<dbReference type="AlphaFoldDB" id="A0A438EMD1"/>
<comment type="caution">
    <text evidence="1">The sequence shown here is derived from an EMBL/GenBank/DDBJ whole genome shotgun (WGS) entry which is preliminary data.</text>
</comment>
<gene>
    <name evidence="1" type="ORF">CK203_103556</name>
</gene>
<dbReference type="EMBL" id="QGNW01001241">
    <property type="protein sequence ID" value="RVW48832.1"/>
    <property type="molecule type" value="Genomic_DNA"/>
</dbReference>
<evidence type="ECO:0000313" key="1">
    <source>
        <dbReference type="EMBL" id="RVW48832.1"/>
    </source>
</evidence>
<dbReference type="Proteomes" id="UP000288805">
    <property type="component" value="Unassembled WGS sequence"/>
</dbReference>